<dbReference type="GO" id="GO:0006261">
    <property type="term" value="P:DNA-templated DNA replication"/>
    <property type="evidence" value="ECO:0007669"/>
    <property type="project" value="TreeGrafter"/>
</dbReference>
<evidence type="ECO:0000256" key="9">
    <source>
        <dbReference type="ARBA" id="ARBA00022840"/>
    </source>
</evidence>
<dbReference type="SUPFAM" id="SSF52540">
    <property type="entry name" value="P-loop containing nucleoside triphosphate hydrolases"/>
    <property type="match status" value="1"/>
</dbReference>
<dbReference type="FunFam" id="1.10.8.60:FF:000013">
    <property type="entry name" value="DNA polymerase III subunit gamma/tau"/>
    <property type="match status" value="1"/>
</dbReference>
<keyword evidence="10" id="KW-0239">DNA-directed DNA polymerase</keyword>
<dbReference type="FunFam" id="1.20.272.10:FF:000003">
    <property type="entry name" value="DNA polymerase III subunit gamma/tau"/>
    <property type="match status" value="1"/>
</dbReference>
<evidence type="ECO:0000256" key="12">
    <source>
        <dbReference type="SAM" id="MobiDB-lite"/>
    </source>
</evidence>
<keyword evidence="4" id="KW-0548">Nucleotidyltransferase</keyword>
<dbReference type="GO" id="GO:0003677">
    <property type="term" value="F:DNA binding"/>
    <property type="evidence" value="ECO:0007669"/>
    <property type="project" value="InterPro"/>
</dbReference>
<evidence type="ECO:0000256" key="10">
    <source>
        <dbReference type="ARBA" id="ARBA00022932"/>
    </source>
</evidence>
<dbReference type="InterPro" id="IPR050238">
    <property type="entry name" value="DNA_Rep/Repair_Clamp_Loader"/>
</dbReference>
<feature type="non-terminal residue" evidence="14">
    <location>
        <position position="1"/>
    </location>
</feature>
<sequence>VLKSLKNALDNERLHHAYLFIGTRGVGKTTLARILAKCLNCEKGVSSTPCEECNSCIEINEGRFIDLIEVDAASRTKVEDTRELLDNVQYAPARGRFKVYLIDEVHMLSNHSFNALLKTLEEPPPHVKFLFATTDPKKLPVTVLSRCLQFNLKNLSPQLIVDYLAQVLIDEKIEFDEDALWQVAVAASGSMRDALTLIDQAISYCQGKIKKEGVVEMLGVPEQQQVYALLEIMAKKDAGEMINLVNLMAEKTPDFVHTLDSLLSLLHRVAIAQVLPKAIDNSYGDRKQIEELASKFTGEDIQLYYQLGVKGRDDLTFTADTKSAFEMILLRMLIFSPEYVGTTKKPQPDDARSGDTANGVKKKHSDLAHEAESNQAKAGFDKHVEALPVKNSRQHNQHEAAETPKQADKNFNGLNNEAWLRHYSDLVIDGIAANVLANSQLNKIEDDTLHFLLDTKHSSVFNEELIPKLSRAVSDLYKRELNVIITIGELTKDTPAELSQRQKEELHRKMVSEFEGDKNVQELLRHFTGTVVEETIAPTNESGKS</sequence>
<dbReference type="Pfam" id="PF12169">
    <property type="entry name" value="DNA_pol3_gamma3"/>
    <property type="match status" value="1"/>
</dbReference>
<feature type="domain" description="AAA+ ATPase" evidence="13">
    <location>
        <begin position="14"/>
        <end position="155"/>
    </location>
</feature>
<dbReference type="GO" id="GO:0003887">
    <property type="term" value="F:DNA-directed DNA polymerase activity"/>
    <property type="evidence" value="ECO:0007669"/>
    <property type="project" value="UniProtKB-KW"/>
</dbReference>
<dbReference type="Gene3D" id="3.30.300.150">
    <property type="entry name" value="DNA polymerase III, tau subunit, domain V"/>
    <property type="match status" value="1"/>
</dbReference>
<evidence type="ECO:0000256" key="5">
    <source>
        <dbReference type="ARBA" id="ARBA00022705"/>
    </source>
</evidence>
<dbReference type="InterPro" id="IPR008921">
    <property type="entry name" value="DNA_pol3_clamp-load_cplx_C"/>
</dbReference>
<reference evidence="14" key="1">
    <citation type="submission" date="2018-05" db="EMBL/GenBank/DDBJ databases">
        <authorList>
            <person name="Lanie J.A."/>
            <person name="Ng W.-L."/>
            <person name="Kazmierczak K.M."/>
            <person name="Andrzejewski T.M."/>
            <person name="Davidsen T.M."/>
            <person name="Wayne K.J."/>
            <person name="Tettelin H."/>
            <person name="Glass J.I."/>
            <person name="Rusch D."/>
            <person name="Podicherti R."/>
            <person name="Tsui H.-C.T."/>
            <person name="Winkler M.E."/>
        </authorList>
    </citation>
    <scope>NUCLEOTIDE SEQUENCE</scope>
</reference>
<dbReference type="NCBIfam" id="NF005942">
    <property type="entry name" value="PRK07994.1"/>
    <property type="match status" value="1"/>
</dbReference>
<dbReference type="PANTHER" id="PTHR11669">
    <property type="entry name" value="REPLICATION FACTOR C / DNA POLYMERASE III GAMMA-TAU SUBUNIT"/>
    <property type="match status" value="1"/>
</dbReference>
<accession>A0A381R453</accession>
<keyword evidence="3" id="KW-0808">Transferase</keyword>
<evidence type="ECO:0000256" key="6">
    <source>
        <dbReference type="ARBA" id="ARBA00022723"/>
    </source>
</evidence>
<comment type="catalytic activity">
    <reaction evidence="11">
        <text>DNA(n) + a 2'-deoxyribonucleoside 5'-triphosphate = DNA(n+1) + diphosphate</text>
        <dbReference type="Rhea" id="RHEA:22508"/>
        <dbReference type="Rhea" id="RHEA-COMP:17339"/>
        <dbReference type="Rhea" id="RHEA-COMP:17340"/>
        <dbReference type="ChEBI" id="CHEBI:33019"/>
        <dbReference type="ChEBI" id="CHEBI:61560"/>
        <dbReference type="ChEBI" id="CHEBI:173112"/>
        <dbReference type="EC" id="2.7.7.7"/>
    </reaction>
</comment>
<feature type="compositionally biased region" description="Basic and acidic residues" evidence="12">
    <location>
        <begin position="396"/>
        <end position="408"/>
    </location>
</feature>
<evidence type="ECO:0000256" key="11">
    <source>
        <dbReference type="ARBA" id="ARBA00049244"/>
    </source>
</evidence>
<keyword evidence="5" id="KW-0235">DNA replication</keyword>
<dbReference type="AlphaFoldDB" id="A0A381R453"/>
<evidence type="ECO:0000256" key="2">
    <source>
        <dbReference type="ARBA" id="ARBA00012417"/>
    </source>
</evidence>
<dbReference type="Pfam" id="PF22608">
    <property type="entry name" value="DNAX_ATPase_lid"/>
    <property type="match status" value="1"/>
</dbReference>
<dbReference type="InterPro" id="IPR022754">
    <property type="entry name" value="DNA_pol_III_gamma-3"/>
</dbReference>
<gene>
    <name evidence="14" type="ORF">METZ01_LOCUS37461</name>
</gene>
<dbReference type="Gene3D" id="1.20.272.10">
    <property type="match status" value="1"/>
</dbReference>
<dbReference type="EC" id="2.7.7.7" evidence="2"/>
<dbReference type="PANTHER" id="PTHR11669:SF0">
    <property type="entry name" value="PROTEIN STICHEL-LIKE 2"/>
    <property type="match status" value="1"/>
</dbReference>
<dbReference type="InterPro" id="IPR038249">
    <property type="entry name" value="PolIII_tau_V_sf"/>
</dbReference>
<evidence type="ECO:0000256" key="4">
    <source>
        <dbReference type="ARBA" id="ARBA00022695"/>
    </source>
</evidence>
<evidence type="ECO:0000256" key="1">
    <source>
        <dbReference type="ARBA" id="ARBA00006360"/>
    </source>
</evidence>
<keyword evidence="8" id="KW-0862">Zinc</keyword>
<dbReference type="CDD" id="cd18137">
    <property type="entry name" value="HLD_clamp_pol_III_gamma_tau"/>
    <property type="match status" value="1"/>
</dbReference>
<dbReference type="FunFam" id="3.40.50.300:FF:000014">
    <property type="entry name" value="DNA polymerase III subunit gamma/tau"/>
    <property type="match status" value="1"/>
</dbReference>
<evidence type="ECO:0000256" key="7">
    <source>
        <dbReference type="ARBA" id="ARBA00022741"/>
    </source>
</evidence>
<keyword evidence="6" id="KW-0479">Metal-binding</keyword>
<dbReference type="InterPro" id="IPR027417">
    <property type="entry name" value="P-loop_NTPase"/>
</dbReference>
<dbReference type="InterPro" id="IPR001270">
    <property type="entry name" value="ClpA/B"/>
</dbReference>
<dbReference type="InterPro" id="IPR012763">
    <property type="entry name" value="DNA_pol_III_sug/sutau_N"/>
</dbReference>
<dbReference type="GO" id="GO:0005524">
    <property type="term" value="F:ATP binding"/>
    <property type="evidence" value="ECO:0007669"/>
    <property type="project" value="UniProtKB-KW"/>
</dbReference>
<organism evidence="14">
    <name type="scientific">marine metagenome</name>
    <dbReference type="NCBI Taxonomy" id="408172"/>
    <lineage>
        <taxon>unclassified sequences</taxon>
        <taxon>metagenomes</taxon>
        <taxon>ecological metagenomes</taxon>
    </lineage>
</organism>
<evidence type="ECO:0000259" key="13">
    <source>
        <dbReference type="SMART" id="SM00382"/>
    </source>
</evidence>
<proteinExistence type="inferred from homology"/>
<feature type="region of interest" description="Disordered" evidence="12">
    <location>
        <begin position="341"/>
        <end position="376"/>
    </location>
</feature>
<keyword evidence="9" id="KW-0067">ATP-binding</keyword>
<evidence type="ECO:0000256" key="8">
    <source>
        <dbReference type="ARBA" id="ARBA00022833"/>
    </source>
</evidence>
<dbReference type="InterPro" id="IPR003593">
    <property type="entry name" value="AAA+_ATPase"/>
</dbReference>
<dbReference type="EMBL" id="UINC01001598">
    <property type="protein sequence ID" value="SUZ84607.1"/>
    <property type="molecule type" value="Genomic_DNA"/>
</dbReference>
<dbReference type="GO" id="GO:0009360">
    <property type="term" value="C:DNA polymerase III complex"/>
    <property type="evidence" value="ECO:0007669"/>
    <property type="project" value="InterPro"/>
</dbReference>
<name>A0A381R453_9ZZZZ</name>
<dbReference type="NCBIfam" id="TIGR02397">
    <property type="entry name" value="dnaX_nterm"/>
    <property type="match status" value="1"/>
</dbReference>
<feature type="region of interest" description="Disordered" evidence="12">
    <location>
        <begin position="391"/>
        <end position="410"/>
    </location>
</feature>
<dbReference type="Gene3D" id="1.10.8.60">
    <property type="match status" value="1"/>
</dbReference>
<keyword evidence="7" id="KW-0547">Nucleotide-binding</keyword>
<protein>
    <recommendedName>
        <fullName evidence="2">DNA-directed DNA polymerase</fullName>
        <ecNumber evidence="2">2.7.7.7</ecNumber>
    </recommendedName>
</protein>
<dbReference type="GO" id="GO:0046872">
    <property type="term" value="F:metal ion binding"/>
    <property type="evidence" value="ECO:0007669"/>
    <property type="project" value="UniProtKB-KW"/>
</dbReference>
<dbReference type="SMART" id="SM00382">
    <property type="entry name" value="AAA"/>
    <property type="match status" value="1"/>
</dbReference>
<dbReference type="InterPro" id="IPR045085">
    <property type="entry name" value="HLD_clamp_pol_III_gamma_tau"/>
</dbReference>
<evidence type="ECO:0000256" key="3">
    <source>
        <dbReference type="ARBA" id="ARBA00022679"/>
    </source>
</evidence>
<dbReference type="Pfam" id="PF13177">
    <property type="entry name" value="DNA_pol3_delta2"/>
    <property type="match status" value="1"/>
</dbReference>
<dbReference type="Gene3D" id="3.40.50.300">
    <property type="entry name" value="P-loop containing nucleotide triphosphate hydrolases"/>
    <property type="match status" value="1"/>
</dbReference>
<dbReference type="PRINTS" id="PR00300">
    <property type="entry name" value="CLPPROTEASEA"/>
</dbReference>
<dbReference type="Pfam" id="PF12170">
    <property type="entry name" value="DNA_pol3_tau_5"/>
    <property type="match status" value="1"/>
</dbReference>
<dbReference type="SUPFAM" id="SSF48019">
    <property type="entry name" value="post-AAA+ oligomerization domain-like"/>
    <property type="match status" value="1"/>
</dbReference>
<dbReference type="InterPro" id="IPR021029">
    <property type="entry name" value="DNA_pol_III_tau_dom-5"/>
</dbReference>
<evidence type="ECO:0000313" key="14">
    <source>
        <dbReference type="EMBL" id="SUZ84607.1"/>
    </source>
</evidence>
<dbReference type="CDD" id="cd00009">
    <property type="entry name" value="AAA"/>
    <property type="match status" value="1"/>
</dbReference>
<comment type="similarity">
    <text evidence="1">Belongs to the DnaX/STICHEL family.</text>
</comment>